<organism evidence="1 2">
    <name type="scientific">Paenimyroides ummariense</name>
    <dbReference type="NCBI Taxonomy" id="913024"/>
    <lineage>
        <taxon>Bacteria</taxon>
        <taxon>Pseudomonadati</taxon>
        <taxon>Bacteroidota</taxon>
        <taxon>Flavobacteriia</taxon>
        <taxon>Flavobacteriales</taxon>
        <taxon>Flavobacteriaceae</taxon>
        <taxon>Paenimyroides</taxon>
    </lineage>
</organism>
<dbReference type="RefSeq" id="WP_143095691.1">
    <property type="nucleotide sequence ID" value="NZ_FOVI01000039.1"/>
</dbReference>
<accession>A0A1I5GD60</accession>
<dbReference type="Proteomes" id="UP000199036">
    <property type="component" value="Unassembled WGS sequence"/>
</dbReference>
<dbReference type="AlphaFoldDB" id="A0A1I5GD60"/>
<keyword evidence="2" id="KW-1185">Reference proteome</keyword>
<protein>
    <recommendedName>
        <fullName evidence="3">SmpA / OmlA family protein</fullName>
    </recommendedName>
</protein>
<proteinExistence type="predicted"/>
<evidence type="ECO:0000313" key="1">
    <source>
        <dbReference type="EMBL" id="SFO33793.1"/>
    </source>
</evidence>
<dbReference type="EMBL" id="FOVI01000039">
    <property type="protein sequence ID" value="SFO33793.1"/>
    <property type="molecule type" value="Genomic_DNA"/>
</dbReference>
<dbReference type="OrthoDB" id="1451949at2"/>
<name>A0A1I5GD60_9FLAO</name>
<evidence type="ECO:0000313" key="2">
    <source>
        <dbReference type="Proteomes" id="UP000199036"/>
    </source>
</evidence>
<sequence>MKTIKITGIFAAVFLLLAVMCRFTVTKLQLDGYTGLLFRILLYTDDTVYARDYTDKNFLALKRGMTKQQVIWLLGRPFAEFNRTGNAISMQYSKSQNDTHYRARTIRLQNDKVIDIISYYYVD</sequence>
<evidence type="ECO:0008006" key="3">
    <source>
        <dbReference type="Google" id="ProtNLM"/>
    </source>
</evidence>
<reference evidence="2" key="1">
    <citation type="submission" date="2016-10" db="EMBL/GenBank/DDBJ databases">
        <authorList>
            <person name="Varghese N."/>
            <person name="Submissions S."/>
        </authorList>
    </citation>
    <scope>NUCLEOTIDE SEQUENCE [LARGE SCALE GENOMIC DNA]</scope>
    <source>
        <strain evidence="2">DS-12</strain>
    </source>
</reference>
<gene>
    <name evidence="1" type="ORF">SAMN05421741_1398</name>
</gene>